<organism evidence="2 3">
    <name type="scientific">Plectus sambesii</name>
    <dbReference type="NCBI Taxonomy" id="2011161"/>
    <lineage>
        <taxon>Eukaryota</taxon>
        <taxon>Metazoa</taxon>
        <taxon>Ecdysozoa</taxon>
        <taxon>Nematoda</taxon>
        <taxon>Chromadorea</taxon>
        <taxon>Plectida</taxon>
        <taxon>Plectina</taxon>
        <taxon>Plectoidea</taxon>
        <taxon>Plectidae</taxon>
        <taxon>Plectus</taxon>
    </lineage>
</organism>
<dbReference type="WBParaSite" id="PSAMB.scaffold753size71358.g8579.t1">
    <property type="protein sequence ID" value="PSAMB.scaffold753size71358.g8579.t1"/>
    <property type="gene ID" value="PSAMB.scaffold753size71358.g8579"/>
</dbReference>
<evidence type="ECO:0000313" key="3">
    <source>
        <dbReference type="WBParaSite" id="PSAMB.scaffold753size71358.g8579.t1"/>
    </source>
</evidence>
<keyword evidence="1" id="KW-0732">Signal</keyword>
<evidence type="ECO:0000256" key="1">
    <source>
        <dbReference type="SAM" id="SignalP"/>
    </source>
</evidence>
<feature type="chain" id="PRO_5037102610" evidence="1">
    <location>
        <begin position="18"/>
        <end position="250"/>
    </location>
</feature>
<dbReference type="Proteomes" id="UP000887566">
    <property type="component" value="Unplaced"/>
</dbReference>
<protein>
    <submittedName>
        <fullName evidence="3">Uncharacterized protein</fullName>
    </submittedName>
</protein>
<feature type="signal peptide" evidence="1">
    <location>
        <begin position="1"/>
        <end position="17"/>
    </location>
</feature>
<keyword evidence="2" id="KW-1185">Reference proteome</keyword>
<proteinExistence type="predicted"/>
<accession>A0A914XDK9</accession>
<reference evidence="3" key="1">
    <citation type="submission" date="2022-11" db="UniProtKB">
        <authorList>
            <consortium name="WormBaseParasite"/>
        </authorList>
    </citation>
    <scope>IDENTIFICATION</scope>
</reference>
<sequence length="250" mass="27493">MLLRILLAAALVIAAVADEQSEGILGECITKCFNDLEEFPALVNFMGTTPANQFLNIEGMCSKKVDLSACVEKCGASESQFHSEYLDVVCNPIQLAEIKMHETCLNGQGDVIKQLCDTQCAGSIEDMQEKHQLNASEVLTDDSFCKLKKCHLRCFLATVAKSCHSSDADIGHFTKRWLKTTLQAIGKDIAMASPNTADQLCDFFSDSNIILSEEVQYGSEFSSKANVQRSNSLLLFPIIVGFILAHLFHQ</sequence>
<evidence type="ECO:0000313" key="2">
    <source>
        <dbReference type="Proteomes" id="UP000887566"/>
    </source>
</evidence>
<dbReference type="AlphaFoldDB" id="A0A914XDK9"/>
<name>A0A914XDK9_9BILA</name>